<sequence>MTDASSTPAARPVPGTVAEAIAARLTAALSPTRLEVANESAQHRGHLGDDGTGESHFRVTVESAAFAGQTRVARQRMVNHALADLLAERIHALAIHARAPGEAAG</sequence>
<protein>
    <submittedName>
        <fullName evidence="2">BolA family transcriptional regulator</fullName>
    </submittedName>
</protein>
<comment type="caution">
    <text evidence="2">The sequence shown here is derived from an EMBL/GenBank/DDBJ whole genome shotgun (WGS) entry which is preliminary data.</text>
</comment>
<dbReference type="Gene3D" id="3.30.300.90">
    <property type="entry name" value="BolA-like"/>
    <property type="match status" value="1"/>
</dbReference>
<evidence type="ECO:0000313" key="3">
    <source>
        <dbReference type="Proteomes" id="UP000218323"/>
    </source>
</evidence>
<dbReference type="RefSeq" id="WP_066713771.1">
    <property type="nucleotide sequence ID" value="NZ_NWVC01000003.1"/>
</dbReference>
<dbReference type="GO" id="GO:0016226">
    <property type="term" value="P:iron-sulfur cluster assembly"/>
    <property type="evidence" value="ECO:0007669"/>
    <property type="project" value="TreeGrafter"/>
</dbReference>
<keyword evidence="3" id="KW-1185">Reference proteome</keyword>
<gene>
    <name evidence="2" type="ORF">COA07_07975</name>
</gene>
<dbReference type="InterPro" id="IPR002634">
    <property type="entry name" value="BolA"/>
</dbReference>
<dbReference type="InterPro" id="IPR036065">
    <property type="entry name" value="BolA-like_sf"/>
</dbReference>
<evidence type="ECO:0000256" key="1">
    <source>
        <dbReference type="RuleBase" id="RU003860"/>
    </source>
</evidence>
<accession>A0A2A4I7J7</accession>
<proteinExistence type="inferred from homology"/>
<dbReference type="PANTHER" id="PTHR46230:SF7">
    <property type="entry name" value="BOLA-LIKE PROTEIN 1"/>
    <property type="match status" value="1"/>
</dbReference>
<dbReference type="PANTHER" id="PTHR46230">
    <property type="match status" value="1"/>
</dbReference>
<organism evidence="2 3">
    <name type="scientific">Sphingomonas adhaesiva</name>
    <dbReference type="NCBI Taxonomy" id="28212"/>
    <lineage>
        <taxon>Bacteria</taxon>
        <taxon>Pseudomonadati</taxon>
        <taxon>Pseudomonadota</taxon>
        <taxon>Alphaproteobacteria</taxon>
        <taxon>Sphingomonadales</taxon>
        <taxon>Sphingomonadaceae</taxon>
        <taxon>Sphingomonas</taxon>
    </lineage>
</organism>
<reference evidence="2 3" key="1">
    <citation type="submission" date="2017-09" db="EMBL/GenBank/DDBJ databases">
        <title>Sphingomonas adhaesiva DSM 7418, whole genome shotgun sequence.</title>
        <authorList>
            <person name="Feng G."/>
            <person name="Zhu H."/>
        </authorList>
    </citation>
    <scope>NUCLEOTIDE SEQUENCE [LARGE SCALE GENOMIC DNA]</scope>
    <source>
        <strain evidence="2 3">DSM 7418</strain>
    </source>
</reference>
<dbReference type="SUPFAM" id="SSF82657">
    <property type="entry name" value="BolA-like"/>
    <property type="match status" value="1"/>
</dbReference>
<dbReference type="EMBL" id="NWVC01000003">
    <property type="protein sequence ID" value="PCG14469.1"/>
    <property type="molecule type" value="Genomic_DNA"/>
</dbReference>
<dbReference type="AlphaFoldDB" id="A0A2A4I7J7"/>
<name>A0A2A4I7J7_9SPHN</name>
<dbReference type="Proteomes" id="UP000218323">
    <property type="component" value="Unassembled WGS sequence"/>
</dbReference>
<dbReference type="PIRSF" id="PIRSF003113">
    <property type="entry name" value="BolA"/>
    <property type="match status" value="1"/>
</dbReference>
<comment type="similarity">
    <text evidence="1">Belongs to the BolA/IbaG family.</text>
</comment>
<dbReference type="Pfam" id="PF01722">
    <property type="entry name" value="BolA"/>
    <property type="match status" value="1"/>
</dbReference>
<evidence type="ECO:0000313" key="2">
    <source>
        <dbReference type="EMBL" id="PCG14469.1"/>
    </source>
</evidence>